<reference evidence="8 9" key="1">
    <citation type="submission" date="2019-01" db="EMBL/GenBank/DDBJ databases">
        <title>Chengkuizengella sp. nov., isolated from deep-sea sediment of East Pacific Ocean.</title>
        <authorList>
            <person name="Yang J."/>
            <person name="Lai Q."/>
            <person name="Shao Z."/>
        </authorList>
    </citation>
    <scope>NUCLEOTIDE SEQUENCE [LARGE SCALE GENOMIC DNA]</scope>
    <source>
        <strain evidence="8 9">YPA3-1-1</strain>
    </source>
</reference>
<keyword evidence="2" id="KW-0813">Transport</keyword>
<proteinExistence type="predicted"/>
<dbReference type="AlphaFoldDB" id="A0A6N9Q0I4"/>
<dbReference type="CDD" id="cd06173">
    <property type="entry name" value="MFS_MefA_like"/>
    <property type="match status" value="1"/>
</dbReference>
<comment type="caution">
    <text evidence="8">The sequence shown here is derived from an EMBL/GenBank/DDBJ whole genome shotgun (WGS) entry which is preliminary data.</text>
</comment>
<evidence type="ECO:0000313" key="8">
    <source>
        <dbReference type="EMBL" id="NBI27474.1"/>
    </source>
</evidence>
<feature type="transmembrane region" description="Helical" evidence="7">
    <location>
        <begin position="84"/>
        <end position="104"/>
    </location>
</feature>
<evidence type="ECO:0000256" key="6">
    <source>
        <dbReference type="ARBA" id="ARBA00023136"/>
    </source>
</evidence>
<dbReference type="EMBL" id="SIJB01000001">
    <property type="protein sequence ID" value="NBI27474.1"/>
    <property type="molecule type" value="Genomic_DNA"/>
</dbReference>
<dbReference type="PANTHER" id="PTHR43266">
    <property type="entry name" value="MACROLIDE-EFFLUX PROTEIN"/>
    <property type="match status" value="1"/>
</dbReference>
<protein>
    <submittedName>
        <fullName evidence="8">MFS transporter</fullName>
    </submittedName>
</protein>
<evidence type="ECO:0000256" key="2">
    <source>
        <dbReference type="ARBA" id="ARBA00022448"/>
    </source>
</evidence>
<dbReference type="InterPro" id="IPR036259">
    <property type="entry name" value="MFS_trans_sf"/>
</dbReference>
<accession>A0A6N9Q0I4</accession>
<feature type="transmembrane region" description="Helical" evidence="7">
    <location>
        <begin position="149"/>
        <end position="172"/>
    </location>
</feature>
<dbReference type="SUPFAM" id="SSF103473">
    <property type="entry name" value="MFS general substrate transporter"/>
    <property type="match status" value="1"/>
</dbReference>
<dbReference type="GO" id="GO:0022857">
    <property type="term" value="F:transmembrane transporter activity"/>
    <property type="evidence" value="ECO:0007669"/>
    <property type="project" value="InterPro"/>
</dbReference>
<feature type="transmembrane region" description="Helical" evidence="7">
    <location>
        <begin position="178"/>
        <end position="199"/>
    </location>
</feature>
<feature type="transmembrane region" description="Helical" evidence="7">
    <location>
        <begin position="255"/>
        <end position="274"/>
    </location>
</feature>
<keyword evidence="3" id="KW-1003">Cell membrane</keyword>
<evidence type="ECO:0000256" key="4">
    <source>
        <dbReference type="ARBA" id="ARBA00022692"/>
    </source>
</evidence>
<feature type="transmembrane region" description="Helical" evidence="7">
    <location>
        <begin position="51"/>
        <end position="72"/>
    </location>
</feature>
<evidence type="ECO:0000256" key="1">
    <source>
        <dbReference type="ARBA" id="ARBA00004651"/>
    </source>
</evidence>
<evidence type="ECO:0000313" key="9">
    <source>
        <dbReference type="Proteomes" id="UP000448943"/>
    </source>
</evidence>
<feature type="transmembrane region" description="Helical" evidence="7">
    <location>
        <begin position="110"/>
        <end position="128"/>
    </location>
</feature>
<dbReference type="Gene3D" id="1.20.1250.20">
    <property type="entry name" value="MFS general substrate transporter like domains"/>
    <property type="match status" value="1"/>
</dbReference>
<keyword evidence="6 7" id="KW-0472">Membrane</keyword>
<name>A0A6N9Q0I4_9BACL</name>
<dbReference type="Pfam" id="PF07690">
    <property type="entry name" value="MFS_1"/>
    <property type="match status" value="1"/>
</dbReference>
<evidence type="ECO:0000256" key="7">
    <source>
        <dbReference type="SAM" id="Phobius"/>
    </source>
</evidence>
<keyword evidence="4 7" id="KW-0812">Transmembrane</keyword>
<organism evidence="8 9">
    <name type="scientific">Chengkuizengella marina</name>
    <dbReference type="NCBI Taxonomy" id="2507566"/>
    <lineage>
        <taxon>Bacteria</taxon>
        <taxon>Bacillati</taxon>
        <taxon>Bacillota</taxon>
        <taxon>Bacilli</taxon>
        <taxon>Bacillales</taxon>
        <taxon>Paenibacillaceae</taxon>
        <taxon>Chengkuizengella</taxon>
    </lineage>
</organism>
<dbReference type="Proteomes" id="UP000448943">
    <property type="component" value="Unassembled WGS sequence"/>
</dbReference>
<feature type="transmembrane region" description="Helical" evidence="7">
    <location>
        <begin position="220"/>
        <end position="243"/>
    </location>
</feature>
<evidence type="ECO:0000256" key="5">
    <source>
        <dbReference type="ARBA" id="ARBA00022989"/>
    </source>
</evidence>
<dbReference type="RefSeq" id="WP_160643434.1">
    <property type="nucleotide sequence ID" value="NZ_SIJB01000001.1"/>
</dbReference>
<dbReference type="PANTHER" id="PTHR43266:SF9">
    <property type="entry name" value="PERMEASE, MAJOR FACILITATOR SUPERFAMILY-RELATED"/>
    <property type="match status" value="1"/>
</dbReference>
<evidence type="ECO:0000256" key="3">
    <source>
        <dbReference type="ARBA" id="ARBA00022475"/>
    </source>
</evidence>
<feature type="transmembrane region" description="Helical" evidence="7">
    <location>
        <begin position="20"/>
        <end position="45"/>
    </location>
</feature>
<dbReference type="OrthoDB" id="9775268at2"/>
<sequence>MYSNLFNMFRDPKSDLKNFFLFCSGQFVSLFGTSVYSFAMSLYILTVTGSGLSFATNLVLSILPTVLLGPIAGVLTDRFNRKMIIVGTDLISGIVLLVLFIVSFVQFNLIWVYAVTLILNILGTLFSVCSESVKPNIVLEKNLMKMNAVSRMILSASFILGQVLGGIVYAFIDIQIFILINALSFMMSGMSELFINFNFNVEEKKEQSEKIKIFSDMKDGFVFLFNQKSLLGMMILFILINFFSTFSVVVPVPYILTNVIEVSSISFGVIEASFL</sequence>
<dbReference type="GO" id="GO:0005886">
    <property type="term" value="C:plasma membrane"/>
    <property type="evidence" value="ECO:0007669"/>
    <property type="project" value="UniProtKB-SubCell"/>
</dbReference>
<keyword evidence="9" id="KW-1185">Reference proteome</keyword>
<comment type="subcellular location">
    <subcellularLocation>
        <location evidence="1">Cell membrane</location>
        <topology evidence="1">Multi-pass membrane protein</topology>
    </subcellularLocation>
</comment>
<dbReference type="InterPro" id="IPR011701">
    <property type="entry name" value="MFS"/>
</dbReference>
<gene>
    <name evidence="8" type="ORF">ERL59_00630</name>
</gene>
<keyword evidence="5 7" id="KW-1133">Transmembrane helix</keyword>